<dbReference type="PROSITE" id="PS51180">
    <property type="entry name" value="BRO1"/>
    <property type="match status" value="1"/>
</dbReference>
<evidence type="ECO:0000259" key="3">
    <source>
        <dbReference type="PROSITE" id="PS51180"/>
    </source>
</evidence>
<dbReference type="InterPro" id="IPR004328">
    <property type="entry name" value="BRO1_dom"/>
</dbReference>
<dbReference type="InterPro" id="IPR037505">
    <property type="entry name" value="pH-resp_palC"/>
</dbReference>
<dbReference type="InterPro" id="IPR038499">
    <property type="entry name" value="BRO1_sf"/>
</dbReference>
<dbReference type="GO" id="GO:0005886">
    <property type="term" value="C:plasma membrane"/>
    <property type="evidence" value="ECO:0007669"/>
    <property type="project" value="TreeGrafter"/>
</dbReference>
<dbReference type="GO" id="GO:0071467">
    <property type="term" value="P:cellular response to pH"/>
    <property type="evidence" value="ECO:0007669"/>
    <property type="project" value="InterPro"/>
</dbReference>
<feature type="domain" description="BRO1" evidence="3">
    <location>
        <begin position="78"/>
        <end position="543"/>
    </location>
</feature>
<evidence type="ECO:0000256" key="1">
    <source>
        <dbReference type="ARBA" id="ARBA00010997"/>
    </source>
</evidence>
<protein>
    <recommendedName>
        <fullName evidence="2">pH-response regulator protein palC</fullName>
    </recommendedName>
</protein>
<dbReference type="OrthoDB" id="10266451at2759"/>
<dbReference type="AlphaFoldDB" id="A0A9P6Q179"/>
<accession>A0A9P6Q179</accession>
<evidence type="ECO:0000313" key="4">
    <source>
        <dbReference type="EMBL" id="KAG0257531.1"/>
    </source>
</evidence>
<name>A0A9P6Q179_9FUNG</name>
<dbReference type="Pfam" id="PF03097">
    <property type="entry name" value="BRO1"/>
    <property type="match status" value="1"/>
</dbReference>
<dbReference type="PANTHER" id="PTHR40463:SF1">
    <property type="entry name" value="PH-RESPONSE REGULATOR PROTEIN PALC"/>
    <property type="match status" value="1"/>
</dbReference>
<gene>
    <name evidence="4" type="ORF">BG011_003917</name>
</gene>
<keyword evidence="5" id="KW-1185">Reference proteome</keyword>
<dbReference type="Gene3D" id="1.25.40.280">
    <property type="entry name" value="alix/aip1 like domains"/>
    <property type="match status" value="2"/>
</dbReference>
<comment type="similarity">
    <text evidence="1">Belongs to the palC family.</text>
</comment>
<dbReference type="PANTHER" id="PTHR40463">
    <property type="entry name" value="PH-RESPONSE REGULATOR PROTEIN PALC"/>
    <property type="match status" value="1"/>
</dbReference>
<evidence type="ECO:0000256" key="2">
    <source>
        <dbReference type="ARBA" id="ARBA00022193"/>
    </source>
</evidence>
<dbReference type="SMART" id="SM01041">
    <property type="entry name" value="BRO1"/>
    <property type="match status" value="1"/>
</dbReference>
<reference evidence="4" key="1">
    <citation type="journal article" date="2020" name="Fungal Divers.">
        <title>Resolving the Mortierellaceae phylogeny through synthesis of multi-gene phylogenetics and phylogenomics.</title>
        <authorList>
            <person name="Vandepol N."/>
            <person name="Liber J."/>
            <person name="Desiro A."/>
            <person name="Na H."/>
            <person name="Kennedy M."/>
            <person name="Barry K."/>
            <person name="Grigoriev I.V."/>
            <person name="Miller A.N."/>
            <person name="O'Donnell K."/>
            <person name="Stajich J.E."/>
            <person name="Bonito G."/>
        </authorList>
    </citation>
    <scope>NUCLEOTIDE SEQUENCE</scope>
    <source>
        <strain evidence="4">KOD948</strain>
    </source>
</reference>
<comment type="caution">
    <text evidence="4">The sequence shown here is derived from an EMBL/GenBank/DDBJ whole genome shotgun (WGS) entry which is preliminary data.</text>
</comment>
<organism evidence="4 5">
    <name type="scientific">Mortierella polycephala</name>
    <dbReference type="NCBI Taxonomy" id="41804"/>
    <lineage>
        <taxon>Eukaryota</taxon>
        <taxon>Fungi</taxon>
        <taxon>Fungi incertae sedis</taxon>
        <taxon>Mucoromycota</taxon>
        <taxon>Mortierellomycotina</taxon>
        <taxon>Mortierellomycetes</taxon>
        <taxon>Mortierellales</taxon>
        <taxon>Mortierellaceae</taxon>
        <taxon>Mortierella</taxon>
    </lineage>
</organism>
<dbReference type="Proteomes" id="UP000726737">
    <property type="component" value="Unassembled WGS sequence"/>
</dbReference>
<sequence>MSTVGYPYTLPTAANVSFQEFLVPNAQYQRPLSDATAFRGRLRAALKEHKHSDRHDFLNIQKALEEYIPLMSGLVAGIESTELRLINDVETTWRCTMSNIALSSKQPRVKQKSIYYEAIFTFLTLGYVFMDRANECTQAVQRKIQLAIGDESTYVGGYGDGSSLVGTGIGHTNSSSGHHGVRSGFGSSGDIGHGSGGGGGGTGISVLKSKHGAATRLFKKGLSSASSKSSKSSNMIGEFTDYLSDEDLAGIDHRLTMAADLYCRAAGVFEYVVQEMIPKWNDAAIVAGEDKESKKAVSEMSRPIDIQTSVVSAHIRLALGEAHACTVRKATIKAARASAIKNATLGGSSAASTAGLGATGSKTSYVLLAKLTIGIKEEYERAYGLLKSVKDLNDISTEFRAHVKDAKVYYEAVAQTLLGMDAYEAQHYGKAIGFMSLARISFASLAKSSKAHTIAQAAAFECRLATENVVAFEKINNSVTFEVIPPQSALLAVIPSGRIVLQSKKYLPPKPSFGTSPTTADGSQSGADDSVQKLSYALQGAYF</sequence>
<proteinExistence type="inferred from homology"/>
<evidence type="ECO:0000313" key="5">
    <source>
        <dbReference type="Proteomes" id="UP000726737"/>
    </source>
</evidence>
<dbReference type="EMBL" id="JAAAJA010000255">
    <property type="protein sequence ID" value="KAG0257531.1"/>
    <property type="molecule type" value="Genomic_DNA"/>
</dbReference>